<dbReference type="InterPro" id="IPR013083">
    <property type="entry name" value="Znf_RING/FYVE/PHD"/>
</dbReference>
<organism evidence="2">
    <name type="scientific">viral metagenome</name>
    <dbReference type="NCBI Taxonomy" id="1070528"/>
    <lineage>
        <taxon>unclassified sequences</taxon>
        <taxon>metagenomes</taxon>
        <taxon>organismal metagenomes</taxon>
    </lineage>
</organism>
<feature type="domain" description="RING-type" evidence="1">
    <location>
        <begin position="159"/>
        <end position="201"/>
    </location>
</feature>
<protein>
    <recommendedName>
        <fullName evidence="1">RING-type domain-containing protein</fullName>
    </recommendedName>
</protein>
<reference evidence="2" key="1">
    <citation type="journal article" date="2020" name="Nature">
        <title>Giant virus diversity and host interactions through global metagenomics.</title>
        <authorList>
            <person name="Schulz F."/>
            <person name="Roux S."/>
            <person name="Paez-Espino D."/>
            <person name="Jungbluth S."/>
            <person name="Walsh D.A."/>
            <person name="Denef V.J."/>
            <person name="McMahon K.D."/>
            <person name="Konstantinidis K.T."/>
            <person name="Eloe-Fadrosh E.A."/>
            <person name="Kyrpides N.C."/>
            <person name="Woyke T."/>
        </authorList>
    </citation>
    <scope>NUCLEOTIDE SEQUENCE</scope>
    <source>
        <strain evidence="2">GVMAG-M-3300023179-138</strain>
    </source>
</reference>
<dbReference type="Gene3D" id="3.30.40.10">
    <property type="entry name" value="Zinc/RING finger domain, C3HC4 (zinc finger)"/>
    <property type="match status" value="1"/>
</dbReference>
<proteinExistence type="predicted"/>
<evidence type="ECO:0000259" key="1">
    <source>
        <dbReference type="Pfam" id="PF13639"/>
    </source>
</evidence>
<dbReference type="Pfam" id="PF13639">
    <property type="entry name" value="zf-RING_2"/>
    <property type="match status" value="1"/>
</dbReference>
<dbReference type="SUPFAM" id="SSF57850">
    <property type="entry name" value="RING/U-box"/>
    <property type="match status" value="1"/>
</dbReference>
<sequence>MAAGLPNQVILYIKSRSNDKRFILMDTSFSEDTLAWTLTPSTVVEQLNVLAAPPVTSIGEYLGQYTVHTTTGVLLRKAIRKHMDIRIASASGLEALVISLSGHTTIFGSHTLKHNLSLTHTYLASTPAPAPVVVTKKSDQLCHFVAKKLMRLAILDKEQCPITVEDFSEGNTAVMPCGHLFMQSAIEESFKMEPTKCPWCRQPGRPQYV</sequence>
<accession>A0A6C0E6H3</accession>
<dbReference type="AlphaFoldDB" id="A0A6C0E6H3"/>
<dbReference type="EMBL" id="MN739743">
    <property type="protein sequence ID" value="QHT24170.1"/>
    <property type="molecule type" value="Genomic_DNA"/>
</dbReference>
<dbReference type="InterPro" id="IPR001841">
    <property type="entry name" value="Znf_RING"/>
</dbReference>
<evidence type="ECO:0000313" key="2">
    <source>
        <dbReference type="EMBL" id="QHT24170.1"/>
    </source>
</evidence>
<name>A0A6C0E6H3_9ZZZZ</name>